<reference evidence="2 3" key="1">
    <citation type="submission" date="2019-08" db="EMBL/GenBank/DDBJ databases">
        <title>Seonamhaeicola sediminis sp. nov., isolated from marine sediment.</title>
        <authorList>
            <person name="Cao W.R."/>
        </authorList>
    </citation>
    <scope>NUCLEOTIDE SEQUENCE [LARGE SCALE GENOMIC DNA]</scope>
    <source>
        <strain evidence="2 3">B011</strain>
    </source>
</reference>
<dbReference type="EMBL" id="VSDQ01000163">
    <property type="protein sequence ID" value="TYA92221.1"/>
    <property type="molecule type" value="Genomic_DNA"/>
</dbReference>
<dbReference type="Gene3D" id="2.30.42.10">
    <property type="match status" value="1"/>
</dbReference>
<evidence type="ECO:0000259" key="1">
    <source>
        <dbReference type="SMART" id="SM00245"/>
    </source>
</evidence>
<dbReference type="CDD" id="cd07561">
    <property type="entry name" value="Peptidase_S41_CPP_like"/>
    <property type="match status" value="1"/>
</dbReference>
<dbReference type="AlphaFoldDB" id="A0A5D0J9N3"/>
<evidence type="ECO:0000313" key="2">
    <source>
        <dbReference type="EMBL" id="TYA92221.1"/>
    </source>
</evidence>
<dbReference type="Pfam" id="PF18294">
    <property type="entry name" value="Pept_S41_N"/>
    <property type="match status" value="1"/>
</dbReference>
<dbReference type="Gene3D" id="3.30.750.170">
    <property type="match status" value="1"/>
</dbReference>
<dbReference type="InterPro" id="IPR036034">
    <property type="entry name" value="PDZ_sf"/>
</dbReference>
<sequence>MNFKKLPILILLFNLLFNCYNDGDDDLTSSKDINNFVWKGMNSWYFWQKDVPNLADDVDNNSTAYNELLNTFTDPEDFFKSLRFDYGETDRFSWFIEDYIAQLQAFQGISKTFGFDFEAVRINDSDDVILYVSYVANNSPAKSANIKRGDIINAIDDTVINIDNFRDLVGRLSGDNVKLTFVAENNGVLDFIEDKSISAAIISENPVHFSTIFNDVAGRKVGYLVYTGFRSSYNDELNDAFEHFKNEGIDELILDLRLNGGGSVGTSAYLASMIYADAGTDVFAELRYNAKHTNENDTYNFANTLNVFDDSGTKTGEQNINRLNSINRLYVLTSENTASASELIINGLRPFLYVKLFGTTTFGKNVGSTTLFDSPKSDYRDRRSANQSHLYAMQPIVFQSFNKDGESDYTQGFEPNVEIKEYLFWNNILPFGNENEVVLKAALDDIRGTITKTIVPQNKSTINSKRLKTPSKKFETEMFVE</sequence>
<dbReference type="SMART" id="SM00245">
    <property type="entry name" value="TSPc"/>
    <property type="match status" value="1"/>
</dbReference>
<keyword evidence="3" id="KW-1185">Reference proteome</keyword>
<dbReference type="RefSeq" id="WP_148539828.1">
    <property type="nucleotide sequence ID" value="NZ_VSDQ01000163.1"/>
</dbReference>
<organism evidence="2 3">
    <name type="scientific">Seonamhaeicola marinus</name>
    <dbReference type="NCBI Taxonomy" id="1912246"/>
    <lineage>
        <taxon>Bacteria</taxon>
        <taxon>Pseudomonadati</taxon>
        <taxon>Bacteroidota</taxon>
        <taxon>Flavobacteriia</taxon>
        <taxon>Flavobacteriales</taxon>
        <taxon>Flavobacteriaceae</taxon>
    </lineage>
</organism>
<comment type="caution">
    <text evidence="2">The sequence shown here is derived from an EMBL/GenBank/DDBJ whole genome shotgun (WGS) entry which is preliminary data.</text>
</comment>
<dbReference type="Proteomes" id="UP000323930">
    <property type="component" value="Unassembled WGS sequence"/>
</dbReference>
<evidence type="ECO:0000313" key="3">
    <source>
        <dbReference type="Proteomes" id="UP000323930"/>
    </source>
</evidence>
<dbReference type="Gene3D" id="3.90.226.10">
    <property type="entry name" value="2-enoyl-CoA Hydratase, Chain A, domain 1"/>
    <property type="match status" value="1"/>
</dbReference>
<dbReference type="OrthoDB" id="7168509at2"/>
<dbReference type="Pfam" id="PF03572">
    <property type="entry name" value="Peptidase_S41"/>
    <property type="match status" value="1"/>
</dbReference>
<dbReference type="GO" id="GO:0006508">
    <property type="term" value="P:proteolysis"/>
    <property type="evidence" value="ECO:0007669"/>
    <property type="project" value="InterPro"/>
</dbReference>
<dbReference type="PANTHER" id="PTHR32060">
    <property type="entry name" value="TAIL-SPECIFIC PROTEASE"/>
    <property type="match status" value="1"/>
</dbReference>
<dbReference type="GO" id="GO:0004175">
    <property type="term" value="F:endopeptidase activity"/>
    <property type="evidence" value="ECO:0007669"/>
    <property type="project" value="TreeGrafter"/>
</dbReference>
<feature type="domain" description="Tail specific protease" evidence="1">
    <location>
        <begin position="194"/>
        <end position="420"/>
    </location>
</feature>
<protein>
    <submittedName>
        <fullName evidence="2">Peptidase S41</fullName>
    </submittedName>
</protein>
<accession>A0A5D0J9N3</accession>
<dbReference type="SUPFAM" id="SSF50156">
    <property type="entry name" value="PDZ domain-like"/>
    <property type="match status" value="1"/>
</dbReference>
<proteinExistence type="predicted"/>
<dbReference type="PANTHER" id="PTHR32060:SF22">
    <property type="entry name" value="CARBOXYL-TERMINAL-PROCESSING PEPTIDASE 3, CHLOROPLASTIC"/>
    <property type="match status" value="1"/>
</dbReference>
<dbReference type="GO" id="GO:0008236">
    <property type="term" value="F:serine-type peptidase activity"/>
    <property type="evidence" value="ECO:0007669"/>
    <property type="project" value="InterPro"/>
</dbReference>
<gene>
    <name evidence="2" type="ORF">FUA24_01970</name>
</gene>
<dbReference type="InterPro" id="IPR029045">
    <property type="entry name" value="ClpP/crotonase-like_dom_sf"/>
</dbReference>
<name>A0A5D0J9N3_9FLAO</name>
<dbReference type="InterPro" id="IPR041613">
    <property type="entry name" value="Pept_S41_N"/>
</dbReference>
<dbReference type="SUPFAM" id="SSF52096">
    <property type="entry name" value="ClpP/crotonase"/>
    <property type="match status" value="1"/>
</dbReference>
<dbReference type="InterPro" id="IPR005151">
    <property type="entry name" value="Tail-specific_protease"/>
</dbReference>